<dbReference type="EMBL" id="JAWWNJ010000148">
    <property type="protein sequence ID" value="KAK6981755.1"/>
    <property type="molecule type" value="Genomic_DNA"/>
</dbReference>
<proteinExistence type="predicted"/>
<gene>
    <name evidence="1" type="ORF">R3P38DRAFT_3233885</name>
</gene>
<protein>
    <submittedName>
        <fullName evidence="1">Uncharacterized protein</fullName>
    </submittedName>
</protein>
<name>A0AAV9ZHJ7_9AGAR</name>
<organism evidence="1 2">
    <name type="scientific">Favolaschia claudopus</name>
    <dbReference type="NCBI Taxonomy" id="2862362"/>
    <lineage>
        <taxon>Eukaryota</taxon>
        <taxon>Fungi</taxon>
        <taxon>Dikarya</taxon>
        <taxon>Basidiomycota</taxon>
        <taxon>Agaricomycotina</taxon>
        <taxon>Agaricomycetes</taxon>
        <taxon>Agaricomycetidae</taxon>
        <taxon>Agaricales</taxon>
        <taxon>Marasmiineae</taxon>
        <taxon>Mycenaceae</taxon>
        <taxon>Favolaschia</taxon>
    </lineage>
</organism>
<dbReference type="Proteomes" id="UP001362999">
    <property type="component" value="Unassembled WGS sequence"/>
</dbReference>
<keyword evidence="2" id="KW-1185">Reference proteome</keyword>
<evidence type="ECO:0000313" key="2">
    <source>
        <dbReference type="Proteomes" id="UP001362999"/>
    </source>
</evidence>
<comment type="caution">
    <text evidence="1">The sequence shown here is derived from an EMBL/GenBank/DDBJ whole genome shotgun (WGS) entry which is preliminary data.</text>
</comment>
<dbReference type="AlphaFoldDB" id="A0AAV9ZHJ7"/>
<evidence type="ECO:0000313" key="1">
    <source>
        <dbReference type="EMBL" id="KAK6981755.1"/>
    </source>
</evidence>
<sequence>MEKQNHTSENGPNLQLVVSQAAPRLPPRVFLGTEFEQYFGRMRQIESEQKLKKVYRVLTLAPVGDIVRMVDVAQQRRYRPFEPYMAQSSSPRRLKRH</sequence>
<accession>A0AAV9ZHJ7</accession>
<reference evidence="1 2" key="1">
    <citation type="journal article" date="2024" name="J Genomics">
        <title>Draft genome sequencing and assembly of Favolaschia claudopus CIRM-BRFM 2984 isolated from oak limbs.</title>
        <authorList>
            <person name="Navarro D."/>
            <person name="Drula E."/>
            <person name="Chaduli D."/>
            <person name="Cazenave R."/>
            <person name="Ahrendt S."/>
            <person name="Wang J."/>
            <person name="Lipzen A."/>
            <person name="Daum C."/>
            <person name="Barry K."/>
            <person name="Grigoriev I.V."/>
            <person name="Favel A."/>
            <person name="Rosso M.N."/>
            <person name="Martin F."/>
        </authorList>
    </citation>
    <scope>NUCLEOTIDE SEQUENCE [LARGE SCALE GENOMIC DNA]</scope>
    <source>
        <strain evidence="1 2">CIRM-BRFM 2984</strain>
    </source>
</reference>